<feature type="domain" description="Alcohol dehydrogenase iron-type/glycerol dehydrogenase GldA" evidence="2">
    <location>
        <begin position="9"/>
        <end position="182"/>
    </location>
</feature>
<dbReference type="FunFam" id="3.40.50.1970:FF:000003">
    <property type="entry name" value="Alcohol dehydrogenase, iron-containing"/>
    <property type="match status" value="1"/>
</dbReference>
<keyword evidence="5" id="KW-1185">Reference proteome</keyword>
<sequence>MKKFQYYIPTRVLFGQGALGGLHKAGIPGKKGLIVISSGKSTKANGYLARVEEQLELAGCEHVLFDKILPNPVLRHVEEGAQLAKEQGCDFVVGLGGGSSMDAAKAIAVMATNPGNYWDYSGGKTGKNLPLACDPLPIIEITTTAGTGSEVDPTAVITKEDTNEKCGLVNEKLYPAISVVDPDLMMTVPPMLTAYQGFDALFHAVESVINKYENPMGEMFALKAIEYVARYLPAAVKDGSDSEARGYVALANSLAAYFMLCTSEHSMEHALSAYHPDLPHGAGLIMLSMAWHGHFVKNHACDDLYIRMAKAMGKEDASRAEDFLDLLHQLQVDCGVENLKMSDYGVTKEELPSLVENARESMGKLFSMDPAALSDEDVLRIYEESYR</sequence>
<dbReference type="EMBL" id="JACRYT010000027">
    <property type="protein sequence ID" value="MBC6681191.1"/>
    <property type="molecule type" value="Genomic_DNA"/>
</dbReference>
<dbReference type="InterPro" id="IPR039697">
    <property type="entry name" value="Alcohol_dehydrogenase_Fe"/>
</dbReference>
<dbReference type="Pfam" id="PF00465">
    <property type="entry name" value="Fe-ADH"/>
    <property type="match status" value="1"/>
</dbReference>
<evidence type="ECO:0000259" key="2">
    <source>
        <dbReference type="Pfam" id="PF00465"/>
    </source>
</evidence>
<organism evidence="4 5">
    <name type="scientific">Zhenpiania hominis</name>
    <dbReference type="NCBI Taxonomy" id="2763644"/>
    <lineage>
        <taxon>Bacteria</taxon>
        <taxon>Bacillati</taxon>
        <taxon>Bacillota</taxon>
        <taxon>Clostridia</taxon>
        <taxon>Peptostreptococcales</taxon>
        <taxon>Anaerovoracaceae</taxon>
        <taxon>Zhenpiania</taxon>
    </lineage>
</organism>
<keyword evidence="1" id="KW-0560">Oxidoreductase</keyword>
<dbReference type="RefSeq" id="WP_187304287.1">
    <property type="nucleotide sequence ID" value="NZ_JACRYT010000027.1"/>
</dbReference>
<dbReference type="Proteomes" id="UP000602647">
    <property type="component" value="Unassembled WGS sequence"/>
</dbReference>
<evidence type="ECO:0000256" key="1">
    <source>
        <dbReference type="ARBA" id="ARBA00023002"/>
    </source>
</evidence>
<evidence type="ECO:0000313" key="4">
    <source>
        <dbReference type="EMBL" id="MBC6681191.1"/>
    </source>
</evidence>
<dbReference type="AlphaFoldDB" id="A0A923SRZ0"/>
<reference evidence="4" key="1">
    <citation type="submission" date="2020-08" db="EMBL/GenBank/DDBJ databases">
        <title>Genome public.</title>
        <authorList>
            <person name="Liu C."/>
            <person name="Sun Q."/>
        </authorList>
    </citation>
    <scope>NUCLEOTIDE SEQUENCE</scope>
    <source>
        <strain evidence="4">BX12</strain>
    </source>
</reference>
<dbReference type="InterPro" id="IPR056798">
    <property type="entry name" value="ADH_Fe_C"/>
</dbReference>
<name>A0A923SRZ0_9FIRM</name>
<dbReference type="PANTHER" id="PTHR11496:SF104">
    <property type="entry name" value="3-DEOXY-ALPHA-D-MANNO-OCTULOSONATE 8-OXIDASE"/>
    <property type="match status" value="1"/>
</dbReference>
<dbReference type="CDD" id="cd08185">
    <property type="entry name" value="Fe-ADH-like"/>
    <property type="match status" value="1"/>
</dbReference>
<dbReference type="PANTHER" id="PTHR11496">
    <property type="entry name" value="ALCOHOL DEHYDROGENASE"/>
    <property type="match status" value="1"/>
</dbReference>
<comment type="caution">
    <text evidence="4">The sequence shown here is derived from an EMBL/GenBank/DDBJ whole genome shotgun (WGS) entry which is preliminary data.</text>
</comment>
<evidence type="ECO:0000259" key="3">
    <source>
        <dbReference type="Pfam" id="PF25137"/>
    </source>
</evidence>
<dbReference type="SUPFAM" id="SSF56796">
    <property type="entry name" value="Dehydroquinate synthase-like"/>
    <property type="match status" value="1"/>
</dbReference>
<dbReference type="InterPro" id="IPR001670">
    <property type="entry name" value="ADH_Fe/GldA"/>
</dbReference>
<feature type="domain" description="Fe-containing alcohol dehydrogenase-like C-terminal" evidence="3">
    <location>
        <begin position="193"/>
        <end position="386"/>
    </location>
</feature>
<dbReference type="GO" id="GO:0046872">
    <property type="term" value="F:metal ion binding"/>
    <property type="evidence" value="ECO:0007669"/>
    <property type="project" value="InterPro"/>
</dbReference>
<gene>
    <name evidence="4" type="ORF">H9L42_15315</name>
</gene>
<dbReference type="Gene3D" id="3.40.50.1970">
    <property type="match status" value="1"/>
</dbReference>
<accession>A0A923SRZ0</accession>
<dbReference type="Pfam" id="PF25137">
    <property type="entry name" value="ADH_Fe_C"/>
    <property type="match status" value="1"/>
</dbReference>
<evidence type="ECO:0000313" key="5">
    <source>
        <dbReference type="Proteomes" id="UP000602647"/>
    </source>
</evidence>
<protein>
    <submittedName>
        <fullName evidence="4">Iron-containing alcohol dehydrogenase</fullName>
    </submittedName>
</protein>
<proteinExistence type="predicted"/>
<dbReference type="Gene3D" id="1.20.1090.10">
    <property type="entry name" value="Dehydroquinate synthase-like - alpha domain"/>
    <property type="match status" value="1"/>
</dbReference>
<dbReference type="GO" id="GO:0004022">
    <property type="term" value="F:alcohol dehydrogenase (NAD+) activity"/>
    <property type="evidence" value="ECO:0007669"/>
    <property type="project" value="UniProtKB-ARBA"/>
</dbReference>